<sequence>MARPLRYEAAGAVYHVMARGEGGKDVFEDDTDRTVWLARLGEVCGSYGWRVHAWVMMGNHFHLLIETPEPNLVAGMKWFMGVFSQGWNRRRKRRGHVFQGRYKAVV</sequence>
<evidence type="ECO:0000313" key="4">
    <source>
        <dbReference type="Proteomes" id="UP000658278"/>
    </source>
</evidence>
<name>A0A934RH24_9BACT</name>
<protein>
    <submittedName>
        <fullName evidence="3">Transposase</fullName>
    </submittedName>
</protein>
<accession>A0A934RH24</accession>
<reference evidence="3" key="1">
    <citation type="submission" date="2021-01" db="EMBL/GenBank/DDBJ databases">
        <title>Modified the classification status of verrucomicrobia.</title>
        <authorList>
            <person name="Feng X."/>
        </authorList>
    </citation>
    <scope>NUCLEOTIDE SEQUENCE</scope>
    <source>
        <strain evidence="3">KCTC 22201</strain>
    </source>
</reference>
<dbReference type="RefSeq" id="WP_200283641.1">
    <property type="nucleotide sequence ID" value="NZ_JAENII010000058.1"/>
</dbReference>
<organism evidence="3 4">
    <name type="scientific">Haloferula rosea</name>
    <dbReference type="NCBI Taxonomy" id="490093"/>
    <lineage>
        <taxon>Bacteria</taxon>
        <taxon>Pseudomonadati</taxon>
        <taxon>Verrucomicrobiota</taxon>
        <taxon>Verrucomicrobiia</taxon>
        <taxon>Verrucomicrobiales</taxon>
        <taxon>Verrucomicrobiaceae</taxon>
        <taxon>Haloferula</taxon>
    </lineage>
</organism>
<dbReference type="Proteomes" id="UP000658278">
    <property type="component" value="Unassembled WGS sequence"/>
</dbReference>
<dbReference type="SMART" id="SM01321">
    <property type="entry name" value="Y1_Tnp"/>
    <property type="match status" value="1"/>
</dbReference>
<keyword evidence="4" id="KW-1185">Reference proteome</keyword>
<gene>
    <name evidence="2" type="ORF">JIN81_18815</name>
    <name evidence="3" type="ORF">JIN81_18820</name>
</gene>
<dbReference type="PANTHER" id="PTHR34322:SF2">
    <property type="entry name" value="TRANSPOSASE IS200-LIKE DOMAIN-CONTAINING PROTEIN"/>
    <property type="match status" value="1"/>
</dbReference>
<evidence type="ECO:0000259" key="1">
    <source>
        <dbReference type="SMART" id="SM01321"/>
    </source>
</evidence>
<dbReference type="AlphaFoldDB" id="A0A934RH24"/>
<dbReference type="PANTHER" id="PTHR34322">
    <property type="entry name" value="TRANSPOSASE, Y1_TNP DOMAIN-CONTAINING"/>
    <property type="match status" value="1"/>
</dbReference>
<feature type="non-terminal residue" evidence="3">
    <location>
        <position position="106"/>
    </location>
</feature>
<evidence type="ECO:0000313" key="3">
    <source>
        <dbReference type="EMBL" id="MBK1829091.1"/>
    </source>
</evidence>
<comment type="caution">
    <text evidence="3">The sequence shown here is derived from an EMBL/GenBank/DDBJ whole genome shotgun (WGS) entry which is preliminary data.</text>
</comment>
<dbReference type="SUPFAM" id="SSF143422">
    <property type="entry name" value="Transposase IS200-like"/>
    <property type="match status" value="1"/>
</dbReference>
<dbReference type="GO" id="GO:0004803">
    <property type="term" value="F:transposase activity"/>
    <property type="evidence" value="ECO:0007669"/>
    <property type="project" value="InterPro"/>
</dbReference>
<dbReference type="GO" id="GO:0003677">
    <property type="term" value="F:DNA binding"/>
    <property type="evidence" value="ECO:0007669"/>
    <property type="project" value="InterPro"/>
</dbReference>
<dbReference type="Pfam" id="PF01797">
    <property type="entry name" value="Y1_Tnp"/>
    <property type="match status" value="1"/>
</dbReference>
<feature type="domain" description="Transposase IS200-like" evidence="1">
    <location>
        <begin position="9"/>
        <end position="105"/>
    </location>
</feature>
<dbReference type="InterPro" id="IPR002686">
    <property type="entry name" value="Transposase_17"/>
</dbReference>
<dbReference type="EMBL" id="JAENII010000065">
    <property type="protein sequence ID" value="MBK1829091.1"/>
    <property type="molecule type" value="Genomic_DNA"/>
</dbReference>
<dbReference type="GO" id="GO:0006313">
    <property type="term" value="P:DNA transposition"/>
    <property type="evidence" value="ECO:0007669"/>
    <property type="project" value="InterPro"/>
</dbReference>
<proteinExistence type="predicted"/>
<evidence type="ECO:0000313" key="2">
    <source>
        <dbReference type="EMBL" id="MBK1829090.1"/>
    </source>
</evidence>
<dbReference type="InterPro" id="IPR036515">
    <property type="entry name" value="Transposase_17_sf"/>
</dbReference>
<dbReference type="EMBL" id="JAENII010000058">
    <property type="protein sequence ID" value="MBK1829090.1"/>
    <property type="molecule type" value="Genomic_DNA"/>
</dbReference>
<dbReference type="Gene3D" id="3.30.70.1290">
    <property type="entry name" value="Transposase IS200-like"/>
    <property type="match status" value="1"/>
</dbReference>